<accession>A0A2K1KK67</accession>
<gene>
    <name evidence="3" type="ORF">PHYPA_007838</name>
</gene>
<evidence type="ECO:0000313" key="4">
    <source>
        <dbReference type="EnsemblPlants" id="Pp3c5_17790V3.1"/>
    </source>
</evidence>
<dbReference type="GO" id="GO:0005634">
    <property type="term" value="C:nucleus"/>
    <property type="evidence" value="ECO:0000318"/>
    <property type="project" value="GO_Central"/>
</dbReference>
<dbReference type="EnsemblPlants" id="Pp3c5_17790V3.1">
    <property type="protein sequence ID" value="Pp3c5_17790V3.1"/>
    <property type="gene ID" value="Pp3c5_17790"/>
</dbReference>
<dbReference type="EMBL" id="ABEU02000005">
    <property type="protein sequence ID" value="PNR54162.1"/>
    <property type="molecule type" value="Genomic_DNA"/>
</dbReference>
<dbReference type="FunCoup" id="A0A2K1KK67">
    <property type="interactions" value="794"/>
</dbReference>
<dbReference type="PROSITE" id="PS50985">
    <property type="entry name" value="GRAS"/>
    <property type="match status" value="1"/>
</dbReference>
<dbReference type="GO" id="GO:0003700">
    <property type="term" value="F:DNA-binding transcription factor activity"/>
    <property type="evidence" value="ECO:0000318"/>
    <property type="project" value="GO_Central"/>
</dbReference>
<dbReference type="Gramene" id="Pp3c5_17790V3.1">
    <property type="protein sequence ID" value="Pp3c5_17790V3.1"/>
    <property type="gene ID" value="Pp3c5_17790"/>
</dbReference>
<dbReference type="GO" id="GO:0043565">
    <property type="term" value="F:sequence-specific DNA binding"/>
    <property type="evidence" value="ECO:0000318"/>
    <property type="project" value="GO_Central"/>
</dbReference>
<evidence type="ECO:0000256" key="2">
    <source>
        <dbReference type="ARBA" id="ARBA00023163"/>
    </source>
</evidence>
<dbReference type="PaxDb" id="3218-PP1S116_166V6.1"/>
<reference evidence="3 5" key="1">
    <citation type="journal article" date="2008" name="Science">
        <title>The Physcomitrella genome reveals evolutionary insights into the conquest of land by plants.</title>
        <authorList>
            <person name="Rensing S."/>
            <person name="Lang D."/>
            <person name="Zimmer A."/>
            <person name="Terry A."/>
            <person name="Salamov A."/>
            <person name="Shapiro H."/>
            <person name="Nishiyama T."/>
            <person name="Perroud P.-F."/>
            <person name="Lindquist E."/>
            <person name="Kamisugi Y."/>
            <person name="Tanahashi T."/>
            <person name="Sakakibara K."/>
            <person name="Fujita T."/>
            <person name="Oishi K."/>
            <person name="Shin-I T."/>
            <person name="Kuroki Y."/>
            <person name="Toyoda A."/>
            <person name="Suzuki Y."/>
            <person name="Hashimoto A."/>
            <person name="Yamaguchi K."/>
            <person name="Sugano A."/>
            <person name="Kohara Y."/>
            <person name="Fujiyama A."/>
            <person name="Anterola A."/>
            <person name="Aoki S."/>
            <person name="Ashton N."/>
            <person name="Barbazuk W.B."/>
            <person name="Barker E."/>
            <person name="Bennetzen J."/>
            <person name="Bezanilla M."/>
            <person name="Blankenship R."/>
            <person name="Cho S.H."/>
            <person name="Dutcher S."/>
            <person name="Estelle M."/>
            <person name="Fawcett J.A."/>
            <person name="Gundlach H."/>
            <person name="Hanada K."/>
            <person name="Heyl A."/>
            <person name="Hicks K.A."/>
            <person name="Hugh J."/>
            <person name="Lohr M."/>
            <person name="Mayer K."/>
            <person name="Melkozernov A."/>
            <person name="Murata T."/>
            <person name="Nelson D."/>
            <person name="Pils B."/>
            <person name="Prigge M."/>
            <person name="Reiss B."/>
            <person name="Renner T."/>
            <person name="Rombauts S."/>
            <person name="Rushton P."/>
            <person name="Sanderfoot A."/>
            <person name="Schween G."/>
            <person name="Shiu S.-H."/>
            <person name="Stueber K."/>
            <person name="Theodoulou F.L."/>
            <person name="Tu H."/>
            <person name="Van de Peer Y."/>
            <person name="Verrier P.J."/>
            <person name="Waters E."/>
            <person name="Wood A."/>
            <person name="Yang L."/>
            <person name="Cove D."/>
            <person name="Cuming A."/>
            <person name="Hasebe M."/>
            <person name="Lucas S."/>
            <person name="Mishler D.B."/>
            <person name="Reski R."/>
            <person name="Grigoriev I."/>
            <person name="Quatrano R.S."/>
            <person name="Boore J.L."/>
        </authorList>
    </citation>
    <scope>NUCLEOTIDE SEQUENCE [LARGE SCALE GENOMIC DNA]</scope>
    <source>
        <strain evidence="4 5">cv. Gransden 2004</strain>
    </source>
</reference>
<dbReference type="GO" id="GO:0006355">
    <property type="term" value="P:regulation of DNA-templated transcription"/>
    <property type="evidence" value="ECO:0000318"/>
    <property type="project" value="GO_Central"/>
</dbReference>
<reference evidence="3 5" key="2">
    <citation type="journal article" date="2018" name="Plant J.">
        <title>The Physcomitrella patens chromosome-scale assembly reveals moss genome structure and evolution.</title>
        <authorList>
            <person name="Lang D."/>
            <person name="Ullrich K.K."/>
            <person name="Murat F."/>
            <person name="Fuchs J."/>
            <person name="Jenkins J."/>
            <person name="Haas F.B."/>
            <person name="Piednoel M."/>
            <person name="Gundlach H."/>
            <person name="Van Bel M."/>
            <person name="Meyberg R."/>
            <person name="Vives C."/>
            <person name="Morata J."/>
            <person name="Symeonidi A."/>
            <person name="Hiss M."/>
            <person name="Muchero W."/>
            <person name="Kamisugi Y."/>
            <person name="Saleh O."/>
            <person name="Blanc G."/>
            <person name="Decker E.L."/>
            <person name="van Gessel N."/>
            <person name="Grimwood J."/>
            <person name="Hayes R.D."/>
            <person name="Graham S.W."/>
            <person name="Gunter L.E."/>
            <person name="McDaniel S.F."/>
            <person name="Hoernstein S.N.W."/>
            <person name="Larsson A."/>
            <person name="Li F.W."/>
            <person name="Perroud P.F."/>
            <person name="Phillips J."/>
            <person name="Ranjan P."/>
            <person name="Rokshar D.S."/>
            <person name="Rothfels C.J."/>
            <person name="Schneider L."/>
            <person name="Shu S."/>
            <person name="Stevenson D.W."/>
            <person name="Thummler F."/>
            <person name="Tillich M."/>
            <person name="Villarreal Aguilar J.C."/>
            <person name="Widiez T."/>
            <person name="Wong G.K."/>
            <person name="Wymore A."/>
            <person name="Zhang Y."/>
            <person name="Zimmer A.D."/>
            <person name="Quatrano R.S."/>
            <person name="Mayer K.F.X."/>
            <person name="Goodstein D."/>
            <person name="Casacuberta J.M."/>
            <person name="Vandepoele K."/>
            <person name="Reski R."/>
            <person name="Cuming A.C."/>
            <person name="Tuskan G.A."/>
            <person name="Maumus F."/>
            <person name="Salse J."/>
            <person name="Schmutz J."/>
            <person name="Rensing S.A."/>
        </authorList>
    </citation>
    <scope>NUCLEOTIDE SEQUENCE [LARGE SCALE GENOMIC DNA]</scope>
    <source>
        <strain evidence="4 5">cv. Gransden 2004</strain>
    </source>
</reference>
<dbReference type="SMR" id="A0A2K1KK67"/>
<dbReference type="InParanoid" id="A0A2K1KK67"/>
<dbReference type="InterPro" id="IPR005202">
    <property type="entry name" value="TF_GRAS"/>
</dbReference>
<keyword evidence="5" id="KW-1185">Reference proteome</keyword>
<evidence type="ECO:0000313" key="3">
    <source>
        <dbReference type="EMBL" id="PNR54162.1"/>
    </source>
</evidence>
<organism evidence="3">
    <name type="scientific">Physcomitrium patens</name>
    <name type="common">Spreading-leaved earth moss</name>
    <name type="synonym">Physcomitrella patens</name>
    <dbReference type="NCBI Taxonomy" id="3218"/>
    <lineage>
        <taxon>Eukaryota</taxon>
        <taxon>Viridiplantae</taxon>
        <taxon>Streptophyta</taxon>
        <taxon>Embryophyta</taxon>
        <taxon>Bryophyta</taxon>
        <taxon>Bryophytina</taxon>
        <taxon>Bryopsida</taxon>
        <taxon>Funariidae</taxon>
        <taxon>Funariales</taxon>
        <taxon>Funariaceae</taxon>
        <taxon>Physcomitrium</taxon>
    </lineage>
</organism>
<sequence length="453" mass="51236">MPVAQVLRSANGHQEFFPSADADYVRVLASHSRLDVHSLVLHGEGDSIANQTLKLLNERRCTPCGHWNGFSGGLMQLRDLLLETAQLISQCDWDRARPLLQLLSRRVSTTGDSSERVASCFFEALATRFSRVSGIQINELLPSRIQGPSNQEMISAYLALNQVTPFMRFAHLTANQALLEALTGENFVHIVDLEIGHGIQWPLFMQALADLRGEEGYTIQHLRITGVGQDRDVLNRTGIRLAEFAQSINLPFEFSPLVQISEHLVPRMLGLRVGEAVAINCMLQLHRLLAKGPEKLISFLCMLESLTPKVVTLAELEASHNQPHFLDRFAEALNHYSTLFDSLDATLPPTSADRIRVEQTWCKMEIVNIVACDGAERIVRHQRFELWRRYFHRAGFQLLSTSRFATSQARLLLRLHYPCDDYQLLENVDDGCLLLGWQDHPLFCVSSWNTNNM</sequence>
<evidence type="ECO:0000313" key="5">
    <source>
        <dbReference type="Proteomes" id="UP000006727"/>
    </source>
</evidence>
<dbReference type="PANTHER" id="PTHR31636">
    <property type="entry name" value="OSJNBA0084A10.13 PROTEIN-RELATED"/>
    <property type="match status" value="1"/>
</dbReference>
<protein>
    <submittedName>
        <fullName evidence="3 4">Uncharacterized protein</fullName>
    </submittedName>
</protein>
<dbReference type="Pfam" id="PF03514">
    <property type="entry name" value="GRAS"/>
    <property type="match status" value="1"/>
</dbReference>
<keyword evidence="2" id="KW-0804">Transcription</keyword>
<evidence type="ECO:0000256" key="1">
    <source>
        <dbReference type="ARBA" id="ARBA00023015"/>
    </source>
</evidence>
<keyword evidence="1" id="KW-0805">Transcription regulation</keyword>
<proteinExistence type="predicted"/>
<name>A0A2K1KK67_PHYPA</name>
<reference evidence="4" key="3">
    <citation type="submission" date="2020-12" db="UniProtKB">
        <authorList>
            <consortium name="EnsemblPlants"/>
        </authorList>
    </citation>
    <scope>IDENTIFICATION</scope>
</reference>
<dbReference type="Proteomes" id="UP000006727">
    <property type="component" value="Chromosome 5"/>
</dbReference>
<dbReference type="AlphaFoldDB" id="A0A2K1KK67"/>